<dbReference type="GO" id="GO:0003676">
    <property type="term" value="F:nucleic acid binding"/>
    <property type="evidence" value="ECO:0007669"/>
    <property type="project" value="InterPro"/>
</dbReference>
<dbReference type="PANTHER" id="PTHR12829:SF4">
    <property type="entry name" value="N(6)-ADENINE-SPECIFIC METHYLTRANSFERASE METTL4"/>
    <property type="match status" value="1"/>
</dbReference>
<reference evidence="3" key="1">
    <citation type="journal article" date="2020" name="Stud. Mycol.">
        <title>101 Dothideomycetes genomes: a test case for predicting lifestyles and emergence of pathogens.</title>
        <authorList>
            <person name="Haridas S."/>
            <person name="Albert R."/>
            <person name="Binder M."/>
            <person name="Bloem J."/>
            <person name="Labutti K."/>
            <person name="Salamov A."/>
            <person name="Andreopoulos B."/>
            <person name="Baker S."/>
            <person name="Barry K."/>
            <person name="Bills G."/>
            <person name="Bluhm B."/>
            <person name="Cannon C."/>
            <person name="Castanera R."/>
            <person name="Culley D."/>
            <person name="Daum C."/>
            <person name="Ezra D."/>
            <person name="Gonzalez J."/>
            <person name="Henrissat B."/>
            <person name="Kuo A."/>
            <person name="Liang C."/>
            <person name="Lipzen A."/>
            <person name="Lutzoni F."/>
            <person name="Magnuson J."/>
            <person name="Mondo S."/>
            <person name="Nolan M."/>
            <person name="Ohm R."/>
            <person name="Pangilinan J."/>
            <person name="Park H.-J."/>
            <person name="Ramirez L."/>
            <person name="Alfaro M."/>
            <person name="Sun H."/>
            <person name="Tritt A."/>
            <person name="Yoshinaga Y."/>
            <person name="Zwiers L.-H."/>
            <person name="Turgeon B."/>
            <person name="Goodwin S."/>
            <person name="Spatafora J."/>
            <person name="Crous P."/>
            <person name="Grigoriev I."/>
        </authorList>
    </citation>
    <scope>NUCLEOTIDE SEQUENCE</scope>
    <source>
        <strain evidence="3">CBS 116005</strain>
    </source>
</reference>
<dbReference type="PROSITE" id="PS51143">
    <property type="entry name" value="MT_A70"/>
    <property type="match status" value="1"/>
</dbReference>
<dbReference type="PANTHER" id="PTHR12829">
    <property type="entry name" value="N6-ADENOSINE-METHYLTRANSFERASE"/>
    <property type="match status" value="1"/>
</dbReference>
<gene>
    <name evidence="3" type="ORF">EJ03DRAFT_182909</name>
</gene>
<comment type="similarity">
    <text evidence="1">Belongs to the MT-A70-like family.</text>
</comment>
<dbReference type="SUPFAM" id="SSF53335">
    <property type="entry name" value="S-adenosyl-L-methionine-dependent methyltransferases"/>
    <property type="match status" value="1"/>
</dbReference>
<evidence type="ECO:0000256" key="2">
    <source>
        <dbReference type="SAM" id="MobiDB-lite"/>
    </source>
</evidence>
<protein>
    <submittedName>
        <fullName evidence="3">MT-A70-domain-containing protein</fullName>
    </submittedName>
</protein>
<evidence type="ECO:0000313" key="4">
    <source>
        <dbReference type="Proteomes" id="UP000799436"/>
    </source>
</evidence>
<dbReference type="OrthoDB" id="61116at2759"/>
<dbReference type="Pfam" id="PF05063">
    <property type="entry name" value="MT-A70"/>
    <property type="match status" value="1"/>
</dbReference>
<sequence>MMRSQSHILWRNDDKSITLLDVPGSIAAAQGTEEHPYLGHLVSSVPLQSPFASNEPRTPAARAKLALSPAAQLIGEEYCRLLDDALKQVRGQCLGPWCLPRPYTTAAPPGKKRKSESLDDGMDLLSATNPPSMSEVVDAPPGSIRVRVESLDDSVIEGEMCNGRFHFVTDDDAASQVTTDERPGYRMPARSCVVLDDCANADIFHRAVTTQAERDGSGPEFDFCVIDPPWPSRSVKRTHRTAGSTYATSATVEELKALLLGTRLDTLMADGCLVGMWITNKPAVRDVVLGSSGIFSQWGLSLTEEWIWLKTTMHGEPVTQLDGLWRRPYEVLLLGRKQSEPSASTGDSSDVVRRVILAVPDLHSRKPCLKSLIEEKMADASSYKALEVFARHLVAGWWSWGNECIKFNWEGYWRA</sequence>
<dbReference type="GO" id="GO:0008168">
    <property type="term" value="F:methyltransferase activity"/>
    <property type="evidence" value="ECO:0007669"/>
    <property type="project" value="InterPro"/>
</dbReference>
<evidence type="ECO:0000313" key="3">
    <source>
        <dbReference type="EMBL" id="KAF2766299.1"/>
    </source>
</evidence>
<dbReference type="Proteomes" id="UP000799436">
    <property type="component" value="Unassembled WGS sequence"/>
</dbReference>
<organism evidence="3 4">
    <name type="scientific">Teratosphaeria nubilosa</name>
    <dbReference type="NCBI Taxonomy" id="161662"/>
    <lineage>
        <taxon>Eukaryota</taxon>
        <taxon>Fungi</taxon>
        <taxon>Dikarya</taxon>
        <taxon>Ascomycota</taxon>
        <taxon>Pezizomycotina</taxon>
        <taxon>Dothideomycetes</taxon>
        <taxon>Dothideomycetidae</taxon>
        <taxon>Mycosphaerellales</taxon>
        <taxon>Teratosphaeriaceae</taxon>
        <taxon>Teratosphaeria</taxon>
    </lineage>
</organism>
<dbReference type="InterPro" id="IPR002052">
    <property type="entry name" value="DNA_methylase_N6_adenine_CS"/>
</dbReference>
<accession>A0A6G1L183</accession>
<dbReference type="InterPro" id="IPR007757">
    <property type="entry name" value="MT-A70-like"/>
</dbReference>
<dbReference type="InterPro" id="IPR029063">
    <property type="entry name" value="SAM-dependent_MTases_sf"/>
</dbReference>
<proteinExistence type="inferred from homology"/>
<dbReference type="PROSITE" id="PS00092">
    <property type="entry name" value="N6_MTASE"/>
    <property type="match status" value="1"/>
</dbReference>
<dbReference type="AlphaFoldDB" id="A0A6G1L183"/>
<evidence type="ECO:0000256" key="1">
    <source>
        <dbReference type="PROSITE-ProRule" id="PRU00489"/>
    </source>
</evidence>
<dbReference type="EMBL" id="ML995874">
    <property type="protein sequence ID" value="KAF2766299.1"/>
    <property type="molecule type" value="Genomic_DNA"/>
</dbReference>
<name>A0A6G1L183_9PEZI</name>
<keyword evidence="4" id="KW-1185">Reference proteome</keyword>
<feature type="region of interest" description="Disordered" evidence="2">
    <location>
        <begin position="105"/>
        <end position="139"/>
    </location>
</feature>
<dbReference type="GO" id="GO:0005634">
    <property type="term" value="C:nucleus"/>
    <property type="evidence" value="ECO:0007669"/>
    <property type="project" value="TreeGrafter"/>
</dbReference>
<dbReference type="GO" id="GO:0032259">
    <property type="term" value="P:methylation"/>
    <property type="evidence" value="ECO:0007669"/>
    <property type="project" value="InterPro"/>
</dbReference>